<feature type="binding site" evidence="10">
    <location>
        <position position="256"/>
    </location>
    <ligand>
        <name>shikimate</name>
        <dbReference type="ChEBI" id="CHEBI:36208"/>
    </ligand>
</feature>
<dbReference type="InterPro" id="IPR022893">
    <property type="entry name" value="Shikimate_DH_fam"/>
</dbReference>
<dbReference type="Pfam" id="PF08501">
    <property type="entry name" value="Shikimate_dh_N"/>
    <property type="match status" value="1"/>
</dbReference>
<feature type="binding site" evidence="10">
    <location>
        <position position="80"/>
    </location>
    <ligand>
        <name>NADP(+)</name>
        <dbReference type="ChEBI" id="CHEBI:58349"/>
    </ligand>
</feature>
<comment type="pathway">
    <text evidence="9">Aromatic compound metabolism; 3,4-dihydroxybenzoate biosynthesis; 3-dehydroquinate from D-quinate (NAD(+) route).</text>
</comment>
<dbReference type="AlphaFoldDB" id="A0A1F4TK62"/>
<feature type="binding site" evidence="10">
    <location>
        <position position="104"/>
    </location>
    <ligand>
        <name>shikimate</name>
        <dbReference type="ChEBI" id="CHEBI:36208"/>
    </ligand>
</feature>
<dbReference type="InterPro" id="IPR041121">
    <property type="entry name" value="SDH_C"/>
</dbReference>
<evidence type="ECO:0000256" key="8">
    <source>
        <dbReference type="ARBA" id="ARBA00052329"/>
    </source>
</evidence>
<organism evidence="14 15">
    <name type="scientific">candidate division WOR-1 bacterium RIFOXYC2_FULL_41_25</name>
    <dbReference type="NCBI Taxonomy" id="1802586"/>
    <lineage>
        <taxon>Bacteria</taxon>
        <taxon>Bacillati</taxon>
        <taxon>Saganbacteria</taxon>
    </lineage>
</organism>
<feature type="binding site" evidence="10">
    <location>
        <position position="226"/>
    </location>
    <ligand>
        <name>NADP(+)</name>
        <dbReference type="ChEBI" id="CHEBI:58349"/>
    </ligand>
</feature>
<evidence type="ECO:0000256" key="3">
    <source>
        <dbReference type="ARBA" id="ARBA00022857"/>
    </source>
</evidence>
<dbReference type="UniPathway" id="UPA00053">
    <property type="reaction ID" value="UER00087"/>
</dbReference>
<dbReference type="GO" id="GO:0009073">
    <property type="term" value="P:aromatic amino acid family biosynthetic process"/>
    <property type="evidence" value="ECO:0007669"/>
    <property type="project" value="UniProtKB-KW"/>
</dbReference>
<dbReference type="GO" id="GO:0050661">
    <property type="term" value="F:NADP binding"/>
    <property type="evidence" value="ECO:0007669"/>
    <property type="project" value="InterPro"/>
</dbReference>
<gene>
    <name evidence="10" type="primary">aroE</name>
    <name evidence="14" type="ORF">A2462_08720</name>
</gene>
<feature type="binding site" evidence="10">
    <location>
        <begin position="17"/>
        <end position="19"/>
    </location>
    <ligand>
        <name>shikimate</name>
        <dbReference type="ChEBI" id="CHEBI:36208"/>
    </ligand>
</feature>
<comment type="similarity">
    <text evidence="10">Belongs to the shikimate dehydrogenase family.</text>
</comment>
<keyword evidence="5 10" id="KW-0057">Aromatic amino acid biosynthesis</keyword>
<dbReference type="EMBL" id="MEUI01000040">
    <property type="protein sequence ID" value="OGC33112.1"/>
    <property type="molecule type" value="Genomic_DNA"/>
</dbReference>
<keyword evidence="2 10" id="KW-0028">Amino-acid biosynthesis</keyword>
<comment type="caution">
    <text evidence="14">The sequence shown here is derived from an EMBL/GenBank/DDBJ whole genome shotgun (WGS) entry which is preliminary data.</text>
</comment>
<dbReference type="SUPFAM" id="SSF53223">
    <property type="entry name" value="Aminoacid dehydrogenase-like, N-terminal domain"/>
    <property type="match status" value="1"/>
</dbReference>
<dbReference type="NCBIfam" id="TIGR00507">
    <property type="entry name" value="aroE"/>
    <property type="match status" value="1"/>
</dbReference>
<dbReference type="GO" id="GO:0009423">
    <property type="term" value="P:chorismate biosynthetic process"/>
    <property type="evidence" value="ECO:0007669"/>
    <property type="project" value="UniProtKB-UniRule"/>
</dbReference>
<evidence type="ECO:0000259" key="13">
    <source>
        <dbReference type="Pfam" id="PF18317"/>
    </source>
</evidence>
<dbReference type="Gene3D" id="3.40.50.720">
    <property type="entry name" value="NAD(P)-binding Rossmann-like Domain"/>
    <property type="match status" value="1"/>
</dbReference>
<evidence type="ECO:0000256" key="9">
    <source>
        <dbReference type="ARBA" id="ARBA00060613"/>
    </source>
</evidence>
<evidence type="ECO:0000256" key="6">
    <source>
        <dbReference type="ARBA" id="ARBA00049442"/>
    </source>
</evidence>
<evidence type="ECO:0000256" key="10">
    <source>
        <dbReference type="HAMAP-Rule" id="MF_00222"/>
    </source>
</evidence>
<comment type="catalytic activity">
    <reaction evidence="7">
        <text>L-quinate + NAD(+) = 3-dehydroquinate + NADH + H(+)</text>
        <dbReference type="Rhea" id="RHEA:22364"/>
        <dbReference type="ChEBI" id="CHEBI:15378"/>
        <dbReference type="ChEBI" id="CHEBI:29751"/>
        <dbReference type="ChEBI" id="CHEBI:32364"/>
        <dbReference type="ChEBI" id="CHEBI:57540"/>
        <dbReference type="ChEBI" id="CHEBI:57945"/>
        <dbReference type="EC" id="1.1.1.24"/>
    </reaction>
</comment>
<feature type="binding site" evidence="10">
    <location>
        <begin position="129"/>
        <end position="133"/>
    </location>
    <ligand>
        <name>NADP(+)</name>
        <dbReference type="ChEBI" id="CHEBI:58349"/>
    </ligand>
</feature>
<feature type="binding site" evidence="10">
    <location>
        <position position="249"/>
    </location>
    <ligand>
        <name>NADP(+)</name>
        <dbReference type="ChEBI" id="CHEBI:58349"/>
    </ligand>
</feature>
<dbReference type="SUPFAM" id="SSF51735">
    <property type="entry name" value="NAD(P)-binding Rossmann-fold domains"/>
    <property type="match status" value="1"/>
</dbReference>
<comment type="function">
    <text evidence="10">Involved in the biosynthesis of the chorismate, which leads to the biosynthesis of aromatic amino acids. Catalyzes the reversible NADPH linked reduction of 3-dehydroshikimate (DHSA) to yield shikimate (SA).</text>
</comment>
<dbReference type="CDD" id="cd01065">
    <property type="entry name" value="NAD_bind_Shikimate_DH"/>
    <property type="match status" value="1"/>
</dbReference>
<dbReference type="GO" id="GO:0008652">
    <property type="term" value="P:amino acid biosynthetic process"/>
    <property type="evidence" value="ECO:0007669"/>
    <property type="project" value="UniProtKB-KW"/>
</dbReference>
<dbReference type="NCBIfam" id="NF001319">
    <property type="entry name" value="PRK00258.3-3"/>
    <property type="match status" value="1"/>
</dbReference>
<dbReference type="InterPro" id="IPR006151">
    <property type="entry name" value="Shikm_DH/Glu-tRNA_Rdtase"/>
</dbReference>
<evidence type="ECO:0000256" key="5">
    <source>
        <dbReference type="ARBA" id="ARBA00023141"/>
    </source>
</evidence>
<dbReference type="Gene3D" id="3.40.50.10860">
    <property type="entry name" value="Leucine Dehydrogenase, chain A, domain 1"/>
    <property type="match status" value="1"/>
</dbReference>
<dbReference type="GO" id="GO:0030266">
    <property type="term" value="F:quinate 3-dehydrogenase (NAD+) activity"/>
    <property type="evidence" value="ECO:0007669"/>
    <property type="project" value="UniProtKB-EC"/>
</dbReference>
<feature type="binding site" evidence="10">
    <location>
        <position position="228"/>
    </location>
    <ligand>
        <name>shikimate</name>
        <dbReference type="ChEBI" id="CHEBI:36208"/>
    </ligand>
</feature>
<dbReference type="InterPro" id="IPR013708">
    <property type="entry name" value="Shikimate_DH-bd_N"/>
</dbReference>
<dbReference type="Pfam" id="PF18317">
    <property type="entry name" value="SDH_C"/>
    <property type="match status" value="1"/>
</dbReference>
<evidence type="ECO:0000256" key="4">
    <source>
        <dbReference type="ARBA" id="ARBA00023002"/>
    </source>
</evidence>
<evidence type="ECO:0000259" key="12">
    <source>
        <dbReference type="Pfam" id="PF08501"/>
    </source>
</evidence>
<dbReference type="Pfam" id="PF01488">
    <property type="entry name" value="Shikimate_DH"/>
    <property type="match status" value="1"/>
</dbReference>
<keyword evidence="3 10" id="KW-0521">NADP</keyword>
<accession>A0A1F4TK62</accession>
<comment type="catalytic activity">
    <reaction evidence="6 10">
        <text>shikimate + NADP(+) = 3-dehydroshikimate + NADPH + H(+)</text>
        <dbReference type="Rhea" id="RHEA:17737"/>
        <dbReference type="ChEBI" id="CHEBI:15378"/>
        <dbReference type="ChEBI" id="CHEBI:16630"/>
        <dbReference type="ChEBI" id="CHEBI:36208"/>
        <dbReference type="ChEBI" id="CHEBI:57783"/>
        <dbReference type="ChEBI" id="CHEBI:58349"/>
        <dbReference type="EC" id="1.1.1.25"/>
    </reaction>
</comment>
<evidence type="ECO:0000259" key="11">
    <source>
        <dbReference type="Pfam" id="PF01488"/>
    </source>
</evidence>
<dbReference type="HAMAP" id="MF_00222">
    <property type="entry name" value="Shikimate_DH_AroE"/>
    <property type="match status" value="1"/>
</dbReference>
<dbReference type="NCBIfam" id="NF001314">
    <property type="entry name" value="PRK00258.2-2"/>
    <property type="match status" value="1"/>
</dbReference>
<feature type="binding site" evidence="10">
    <location>
        <position position="89"/>
    </location>
    <ligand>
        <name>shikimate</name>
        <dbReference type="ChEBI" id="CHEBI:36208"/>
    </ligand>
</feature>
<protein>
    <recommendedName>
        <fullName evidence="10">Shikimate dehydrogenase (NADP(+))</fullName>
        <shortName evidence="10">SDH</shortName>
        <ecNumber evidence="10">1.1.1.25</ecNumber>
    </recommendedName>
</protein>
<keyword evidence="4 10" id="KW-0560">Oxidoreductase</keyword>
<reference evidence="14 15" key="1">
    <citation type="journal article" date="2016" name="Nat. Commun.">
        <title>Thousands of microbial genomes shed light on interconnected biogeochemical processes in an aquifer system.</title>
        <authorList>
            <person name="Anantharaman K."/>
            <person name="Brown C.T."/>
            <person name="Hug L.A."/>
            <person name="Sharon I."/>
            <person name="Castelle C.J."/>
            <person name="Probst A.J."/>
            <person name="Thomas B.C."/>
            <person name="Singh A."/>
            <person name="Wilkins M.J."/>
            <person name="Karaoz U."/>
            <person name="Brodie E.L."/>
            <person name="Williams K.H."/>
            <person name="Hubbard S.S."/>
            <person name="Banfield J.F."/>
        </authorList>
    </citation>
    <scope>NUCLEOTIDE SEQUENCE [LARGE SCALE GENOMIC DNA]</scope>
</reference>
<dbReference type="EC" id="1.1.1.25" evidence="10"/>
<dbReference type="InterPro" id="IPR011342">
    <property type="entry name" value="Shikimate_DH"/>
</dbReference>
<feature type="domain" description="Quinate/shikimate 5-dehydrogenase/glutamyl-tRNA reductase" evidence="11">
    <location>
        <begin position="118"/>
        <end position="198"/>
    </location>
</feature>
<evidence type="ECO:0000313" key="14">
    <source>
        <dbReference type="EMBL" id="OGC33112.1"/>
    </source>
</evidence>
<feature type="domain" description="SDH C-terminal" evidence="13">
    <location>
        <begin position="249"/>
        <end position="278"/>
    </location>
</feature>
<proteinExistence type="inferred from homology"/>
<dbReference type="PANTHER" id="PTHR21089">
    <property type="entry name" value="SHIKIMATE DEHYDROGENASE"/>
    <property type="match status" value="1"/>
</dbReference>
<comment type="pathway">
    <text evidence="1 10">Metabolic intermediate biosynthesis; chorismate biosynthesis; chorismate from D-erythrose 4-phosphate and phosphoenolpyruvate: step 4/7.</text>
</comment>
<comment type="caution">
    <text evidence="10">Lacks conserved residue(s) required for the propagation of feature annotation.</text>
</comment>
<name>A0A1F4TK62_UNCSA</name>
<comment type="subunit">
    <text evidence="10">Homodimer.</text>
</comment>
<dbReference type="GO" id="GO:0052734">
    <property type="term" value="F:shikimate 3-dehydrogenase (NAD+) activity"/>
    <property type="evidence" value="ECO:0007669"/>
    <property type="project" value="RHEA"/>
</dbReference>
<evidence type="ECO:0000256" key="2">
    <source>
        <dbReference type="ARBA" id="ARBA00022605"/>
    </source>
</evidence>
<dbReference type="Proteomes" id="UP000177309">
    <property type="component" value="Unassembled WGS sequence"/>
</dbReference>
<dbReference type="GO" id="GO:0004764">
    <property type="term" value="F:shikimate 3-dehydrogenase (NADP+) activity"/>
    <property type="evidence" value="ECO:0007669"/>
    <property type="project" value="UniProtKB-UniRule"/>
</dbReference>
<dbReference type="FunFam" id="3.40.50.720:FF:000086">
    <property type="entry name" value="Quinate/shikimate dehydrogenase"/>
    <property type="match status" value="1"/>
</dbReference>
<feature type="active site" description="Proton acceptor" evidence="10">
    <location>
        <position position="68"/>
    </location>
</feature>
<feature type="binding site" evidence="10">
    <location>
        <position position="64"/>
    </location>
    <ligand>
        <name>shikimate</name>
        <dbReference type="ChEBI" id="CHEBI:36208"/>
    </ligand>
</feature>
<dbReference type="InterPro" id="IPR036291">
    <property type="entry name" value="NAD(P)-bd_dom_sf"/>
</dbReference>
<dbReference type="PANTHER" id="PTHR21089:SF1">
    <property type="entry name" value="BIFUNCTIONAL 3-DEHYDROQUINATE DEHYDRATASE_SHIKIMATE DEHYDROGENASE, CHLOROPLASTIC"/>
    <property type="match status" value="1"/>
</dbReference>
<dbReference type="InterPro" id="IPR046346">
    <property type="entry name" value="Aminoacid_DH-like_N_sf"/>
</dbReference>
<evidence type="ECO:0000313" key="15">
    <source>
        <dbReference type="Proteomes" id="UP000177309"/>
    </source>
</evidence>
<evidence type="ECO:0000256" key="7">
    <source>
        <dbReference type="ARBA" id="ARBA00051639"/>
    </source>
</evidence>
<evidence type="ECO:0000256" key="1">
    <source>
        <dbReference type="ARBA" id="ARBA00004871"/>
    </source>
</evidence>
<feature type="domain" description="Shikimate dehydrogenase substrate binding N-terminal" evidence="12">
    <location>
        <begin position="9"/>
        <end position="91"/>
    </location>
</feature>
<comment type="catalytic activity">
    <reaction evidence="8">
        <text>shikimate + NAD(+) = 3-dehydroshikimate + NADH + H(+)</text>
        <dbReference type="Rhea" id="RHEA:17741"/>
        <dbReference type="ChEBI" id="CHEBI:15378"/>
        <dbReference type="ChEBI" id="CHEBI:16630"/>
        <dbReference type="ChEBI" id="CHEBI:36208"/>
        <dbReference type="ChEBI" id="CHEBI:57540"/>
        <dbReference type="ChEBI" id="CHEBI:57945"/>
    </reaction>
</comment>
<sequence>MVMHKLVGLIGYPLGHTVSPAMHNTAFTHLGIDYEYVPFEIESRDLSDGVNGLRALHVAGFNVTVPYKEKVIPLLDEVTELARIIGAVNTVLNQDGKLIGYNTDGAGFIESLKEDAKTDPKDKNVVVLGAGGASRAICVLLAENKVKSLTIVDLEEEKSADLAAYVNSYFGTKCSAVSVTSPDLQKAIKKADVLINCTPIGMRPKMDQSPLPKNTKLSAKLLVYDLVYNPQETKLLKEAEAAGCKTCSGLGMLVRQGALAFTIWTGEEAPVDIMSKAAEQAL</sequence>
<dbReference type="GO" id="GO:0019632">
    <property type="term" value="P:shikimate metabolic process"/>
    <property type="evidence" value="ECO:0007669"/>
    <property type="project" value="InterPro"/>
</dbReference>